<accession>A0A497X5E2</accession>
<feature type="domain" description="KAP NTPase" evidence="1">
    <location>
        <begin position="27"/>
        <end position="329"/>
    </location>
</feature>
<name>A0A497X5E2_9RHOB</name>
<dbReference type="EMBL" id="RCCE01000001">
    <property type="protein sequence ID" value="RLJ60508.1"/>
    <property type="molecule type" value="Genomic_DNA"/>
</dbReference>
<comment type="caution">
    <text evidence="2">The sequence shown here is derived from an EMBL/GenBank/DDBJ whole genome shotgun (WGS) entry which is preliminary data.</text>
</comment>
<evidence type="ECO:0000313" key="3">
    <source>
        <dbReference type="Proteomes" id="UP000269157"/>
    </source>
</evidence>
<dbReference type="Pfam" id="PF07693">
    <property type="entry name" value="KAP_NTPase"/>
    <property type="match status" value="1"/>
</dbReference>
<evidence type="ECO:0000313" key="2">
    <source>
        <dbReference type="EMBL" id="RLJ60508.1"/>
    </source>
</evidence>
<protein>
    <submittedName>
        <fullName evidence="2">KAP-like P-loop domain-containing protein</fullName>
    </submittedName>
</protein>
<dbReference type="InterPro" id="IPR027417">
    <property type="entry name" value="P-loop_NTPase"/>
</dbReference>
<dbReference type="AlphaFoldDB" id="A0A497X5E2"/>
<reference evidence="2 3" key="1">
    <citation type="submission" date="2018-10" db="EMBL/GenBank/DDBJ databases">
        <title>Genomic Encyclopedia of Archaeal and Bacterial Type Strains, Phase II (KMG-II): from individual species to whole genera.</title>
        <authorList>
            <person name="Goeker M."/>
        </authorList>
    </citation>
    <scope>NUCLEOTIDE SEQUENCE [LARGE SCALE GENOMIC DNA]</scope>
    <source>
        <strain evidence="2 3">DSM 29466</strain>
    </source>
</reference>
<organism evidence="2 3">
    <name type="scientific">Litoreibacter meonggei</name>
    <dbReference type="NCBI Taxonomy" id="1049199"/>
    <lineage>
        <taxon>Bacteria</taxon>
        <taxon>Pseudomonadati</taxon>
        <taxon>Pseudomonadota</taxon>
        <taxon>Alphaproteobacteria</taxon>
        <taxon>Rhodobacterales</taxon>
        <taxon>Roseobacteraceae</taxon>
        <taxon>Litoreibacter</taxon>
    </lineage>
</organism>
<evidence type="ECO:0000259" key="1">
    <source>
        <dbReference type="Pfam" id="PF07693"/>
    </source>
</evidence>
<dbReference type="SUPFAM" id="SSF52540">
    <property type="entry name" value="P-loop containing nucleoside triphosphate hydrolases"/>
    <property type="match status" value="1"/>
</dbReference>
<proteinExistence type="predicted"/>
<dbReference type="Gene3D" id="3.40.50.300">
    <property type="entry name" value="P-loop containing nucleotide triphosphate hydrolases"/>
    <property type="match status" value="1"/>
</dbReference>
<keyword evidence="3" id="KW-1185">Reference proteome</keyword>
<dbReference type="OrthoDB" id="88903at2"/>
<sequence length="454" mass="51156">MGDVGLSESDQNSISKSTFSKNDVLGRSEFAKRLTDLVDNAEQPLVLALDGNWGSGKTTFLHMWKNAHETDFEGVSKLVFFDAFEHDFLDDPLTSLVYRIIDQRKGYGKSSSLTKLKTATKAIVKPVARIGLAIASYGATELAGAAVDEAIKATAKEVDNKIGSLWEGNETKIKAMETFKEALSELVSGKDGEEPKLTIIIDELDRCRPDYALLLLEHIKHFFDQPRIHFILGVNLSMLENAVTARYGAGIDATQYLKKFINVTSNIESSNYQRHEKNSNPKKYLEKCCEKYDIPSDIKELTSRRIGELTREKYVSLRDIDQLCFALSLLPSNISDMYHGYQEISVTSIIARQFAPPIYKKILAGTVTVTDIGVLYGYCDQNTEFNRPTVDSASPKYNHQKMLIWSLWTRLTQFPCDEKTLDQTRNAFGGFTSDVYEDTLRNFAQDSVETWHLV</sequence>
<dbReference type="Proteomes" id="UP000269157">
    <property type="component" value="Unassembled WGS sequence"/>
</dbReference>
<gene>
    <name evidence="2" type="ORF">BCF46_0709</name>
</gene>
<dbReference type="InterPro" id="IPR011646">
    <property type="entry name" value="KAP_P-loop"/>
</dbReference>